<evidence type="ECO:0000256" key="7">
    <source>
        <dbReference type="SAM" id="MobiDB-lite"/>
    </source>
</evidence>
<feature type="region of interest" description="Disordered" evidence="7">
    <location>
        <begin position="417"/>
        <end position="441"/>
    </location>
</feature>
<keyword evidence="5 8" id="KW-1133">Transmembrane helix</keyword>
<dbReference type="EMBL" id="BOVJ01000229">
    <property type="protein sequence ID" value="GIQ66936.1"/>
    <property type="molecule type" value="Genomic_DNA"/>
</dbReference>
<evidence type="ECO:0000256" key="2">
    <source>
        <dbReference type="ARBA" id="ARBA00005236"/>
    </source>
</evidence>
<feature type="domain" description="MacB-like periplasmic core" evidence="10">
    <location>
        <begin position="455"/>
        <end position="624"/>
    </location>
</feature>
<feature type="transmembrane region" description="Helical" evidence="8">
    <location>
        <begin position="314"/>
        <end position="339"/>
    </location>
</feature>
<comment type="similarity">
    <text evidence="2">Belongs to the ABC-4 integral membrane protein family. LolC/E subfamily.</text>
</comment>
<evidence type="ECO:0000313" key="12">
    <source>
        <dbReference type="Proteomes" id="UP000680304"/>
    </source>
</evidence>
<feature type="domain" description="ABC3 transporter permease C-terminal" evidence="9">
    <location>
        <begin position="142"/>
        <end position="254"/>
    </location>
</feature>
<sequence length="790" mass="87353">MEYKRDLDAVFQVNNSATGETLLIKLVGVIEQKPIEEAYLRSRVEGGGRSFIVAFDLFEKEITDKGRLQIIGLEWQGAFDYNELKVAGIGRLVSEAGRLDRYFLNRLGMHTMDFPALATVGEYLKTEERLNQLLWALYAPVIIMLAFYLLLVSNKIVEGQKTEIAVLRSRGASRLQIVLAYAAEIVILGLLAFAAGPFVGYGFTIMLGASDGFLEFVNRAALQVEFNSKALASSALAVLGAIVLTLLPVVRAARVSIVDRKRTVSRTEGWTFWHKSGIDLILIGISVYLLYGFRRRMDDLQNLGLDAGMMSMDPLLFLTPALFALGGGLLLLRIYPLFIRLVYALGRRRWPPALYSVLIQISRSSRQYLTIQMFLILTVATGLFSAHAARTINDYEENKIRYANGADITLSTLWENDAPPPQMMGGPQPPAAEAAEPAPAPKRVQYTEPPFLPFTELEGVRSAARVFRKPDANYASDGKNGGTATLLGIRTDEFGATAWMRDGLLDRHINHYLNLIATDPKAVLISRSVAEESGLKPGDPIRIGWNGLDSALFTVYGIVDYWPSWNPNPPPTEAGSGNALASRPQLIVAQLATIQNRLALEPYEVWLKLEPGASSSDVYEDIKNKGLRITSLKDTSQLLIRSKNDPFRMAINGVMTLGFVISIVISFCGFLLFWVLTLSGRTLQYGVLRAMGIPYGQLVGMLVSEQILTSGAAVLIGWLCGRLTGEWFVPLFRMSFHPSEQVPPFRVVHELGDYAQLFGAVAFMLAAGLAILGYRMFRIRVHQALKLGEE</sequence>
<evidence type="ECO:0000256" key="6">
    <source>
        <dbReference type="ARBA" id="ARBA00023136"/>
    </source>
</evidence>
<evidence type="ECO:0000256" key="5">
    <source>
        <dbReference type="ARBA" id="ARBA00022989"/>
    </source>
</evidence>
<feature type="compositionally biased region" description="Pro residues" evidence="7">
    <location>
        <begin position="418"/>
        <end position="430"/>
    </location>
</feature>
<dbReference type="Pfam" id="PF02687">
    <property type="entry name" value="FtsX"/>
    <property type="match status" value="2"/>
</dbReference>
<keyword evidence="4 8" id="KW-0812">Transmembrane</keyword>
<dbReference type="InterPro" id="IPR003838">
    <property type="entry name" value="ABC3_permease_C"/>
</dbReference>
<dbReference type="InterPro" id="IPR025857">
    <property type="entry name" value="MacB_PCD"/>
</dbReference>
<evidence type="ECO:0000256" key="1">
    <source>
        <dbReference type="ARBA" id="ARBA00004651"/>
    </source>
</evidence>
<keyword evidence="3" id="KW-1003">Cell membrane</keyword>
<proteinExistence type="inferred from homology"/>
<dbReference type="PANTHER" id="PTHR30489">
    <property type="entry name" value="LIPOPROTEIN-RELEASING SYSTEM TRANSMEMBRANE PROTEIN LOLE"/>
    <property type="match status" value="1"/>
</dbReference>
<accession>A0ABQ4NFH9</accession>
<feature type="transmembrane region" description="Helical" evidence="8">
    <location>
        <begin position="368"/>
        <end position="389"/>
    </location>
</feature>
<evidence type="ECO:0000313" key="11">
    <source>
        <dbReference type="EMBL" id="GIQ66936.1"/>
    </source>
</evidence>
<feature type="transmembrane region" description="Helical" evidence="8">
    <location>
        <begin position="133"/>
        <end position="157"/>
    </location>
</feature>
<dbReference type="InterPro" id="IPR051447">
    <property type="entry name" value="Lipoprotein-release_system"/>
</dbReference>
<evidence type="ECO:0008006" key="13">
    <source>
        <dbReference type="Google" id="ProtNLM"/>
    </source>
</evidence>
<protein>
    <recommendedName>
        <fullName evidence="13">ABC3 transporter permease protein domain-containing protein</fullName>
    </recommendedName>
</protein>
<reference evidence="11 12" key="1">
    <citation type="submission" date="2021-04" db="EMBL/GenBank/DDBJ databases">
        <title>Draft genome sequence of Paenibacillus cisolokensis, LC2-13A.</title>
        <authorList>
            <person name="Uke A."/>
            <person name="Chhe C."/>
            <person name="Baramee S."/>
            <person name="Kosugi A."/>
        </authorList>
    </citation>
    <scope>NUCLEOTIDE SEQUENCE [LARGE SCALE GENOMIC DNA]</scope>
    <source>
        <strain evidence="11 12">LC2-13A</strain>
    </source>
</reference>
<feature type="transmembrane region" description="Helical" evidence="8">
    <location>
        <begin position="272"/>
        <end position="294"/>
    </location>
</feature>
<evidence type="ECO:0000256" key="3">
    <source>
        <dbReference type="ARBA" id="ARBA00022475"/>
    </source>
</evidence>
<comment type="subcellular location">
    <subcellularLocation>
        <location evidence="1">Cell membrane</location>
        <topology evidence="1">Multi-pass membrane protein</topology>
    </subcellularLocation>
</comment>
<feature type="transmembrane region" description="Helical" evidence="8">
    <location>
        <begin position="178"/>
        <end position="210"/>
    </location>
</feature>
<dbReference type="Pfam" id="PF12704">
    <property type="entry name" value="MacB_PCD"/>
    <property type="match status" value="1"/>
</dbReference>
<keyword evidence="6 8" id="KW-0472">Membrane</keyword>
<gene>
    <name evidence="11" type="ORF">PACILC2_55040</name>
</gene>
<feature type="transmembrane region" description="Helical" evidence="8">
    <location>
        <begin position="754"/>
        <end position="777"/>
    </location>
</feature>
<feature type="domain" description="ABC3 transporter permease C-terminal" evidence="9">
    <location>
        <begin position="659"/>
        <end position="775"/>
    </location>
</feature>
<evidence type="ECO:0000259" key="9">
    <source>
        <dbReference type="Pfam" id="PF02687"/>
    </source>
</evidence>
<dbReference type="RefSeq" id="WP_244863831.1">
    <property type="nucleotide sequence ID" value="NZ_BOVJ01000229.1"/>
</dbReference>
<evidence type="ECO:0000256" key="4">
    <source>
        <dbReference type="ARBA" id="ARBA00022692"/>
    </source>
</evidence>
<feature type="transmembrane region" description="Helical" evidence="8">
    <location>
        <begin position="649"/>
        <end position="677"/>
    </location>
</feature>
<evidence type="ECO:0000256" key="8">
    <source>
        <dbReference type="SAM" id="Phobius"/>
    </source>
</evidence>
<evidence type="ECO:0000259" key="10">
    <source>
        <dbReference type="Pfam" id="PF12704"/>
    </source>
</evidence>
<keyword evidence="12" id="KW-1185">Reference proteome</keyword>
<dbReference type="PANTHER" id="PTHR30489:SF0">
    <property type="entry name" value="LIPOPROTEIN-RELEASING SYSTEM TRANSMEMBRANE PROTEIN LOLE"/>
    <property type="match status" value="1"/>
</dbReference>
<feature type="transmembrane region" description="Helical" evidence="8">
    <location>
        <begin position="698"/>
        <end position="719"/>
    </location>
</feature>
<dbReference type="Proteomes" id="UP000680304">
    <property type="component" value="Unassembled WGS sequence"/>
</dbReference>
<name>A0ABQ4NFH9_9BACL</name>
<comment type="caution">
    <text evidence="11">The sequence shown here is derived from an EMBL/GenBank/DDBJ whole genome shotgun (WGS) entry which is preliminary data.</text>
</comment>
<organism evidence="11 12">
    <name type="scientific">Paenibacillus cisolokensis</name>
    <dbReference type="NCBI Taxonomy" id="1658519"/>
    <lineage>
        <taxon>Bacteria</taxon>
        <taxon>Bacillati</taxon>
        <taxon>Bacillota</taxon>
        <taxon>Bacilli</taxon>
        <taxon>Bacillales</taxon>
        <taxon>Paenibacillaceae</taxon>
        <taxon>Paenibacillus</taxon>
    </lineage>
</organism>
<feature type="transmembrane region" description="Helical" evidence="8">
    <location>
        <begin position="230"/>
        <end position="251"/>
    </location>
</feature>